<organism evidence="2 3">
    <name type="scientific">Thamnidium elegans</name>
    <dbReference type="NCBI Taxonomy" id="101142"/>
    <lineage>
        <taxon>Eukaryota</taxon>
        <taxon>Fungi</taxon>
        <taxon>Fungi incertae sedis</taxon>
        <taxon>Mucoromycota</taxon>
        <taxon>Mucoromycotina</taxon>
        <taxon>Mucoromycetes</taxon>
        <taxon>Mucorales</taxon>
        <taxon>Mucorineae</taxon>
        <taxon>Mucoraceae</taxon>
        <taxon>Thamnidium</taxon>
    </lineage>
</organism>
<dbReference type="EMBL" id="JAEPRE010000058">
    <property type="protein sequence ID" value="KAG2234219.1"/>
    <property type="molecule type" value="Genomic_DNA"/>
</dbReference>
<proteinExistence type="predicted"/>
<evidence type="ECO:0000313" key="2">
    <source>
        <dbReference type="EMBL" id="KAG2234219.1"/>
    </source>
</evidence>
<evidence type="ECO:0000313" key="3">
    <source>
        <dbReference type="Proteomes" id="UP000613177"/>
    </source>
</evidence>
<gene>
    <name evidence="2" type="ORF">INT48_001938</name>
</gene>
<dbReference type="Pfam" id="PF25318">
    <property type="entry name" value="WHD_GDS1"/>
    <property type="match status" value="1"/>
</dbReference>
<reference evidence="2" key="1">
    <citation type="submission" date="2021-01" db="EMBL/GenBank/DDBJ databases">
        <title>Metabolic potential, ecology and presence of endohyphal bacteria is reflected in genomic diversity of Mucoromycotina.</title>
        <authorList>
            <person name="Muszewska A."/>
            <person name="Okrasinska A."/>
            <person name="Steczkiewicz K."/>
            <person name="Drgas O."/>
            <person name="Orlowska M."/>
            <person name="Perlinska-Lenart U."/>
            <person name="Aleksandrzak-Piekarczyk T."/>
            <person name="Szatraj K."/>
            <person name="Zielenkiewicz U."/>
            <person name="Pilsyk S."/>
            <person name="Malc E."/>
            <person name="Mieczkowski P."/>
            <person name="Kruszewska J.S."/>
            <person name="Biernat P."/>
            <person name="Pawlowska J."/>
        </authorList>
    </citation>
    <scope>NUCLEOTIDE SEQUENCE</scope>
    <source>
        <strain evidence="2">WA0000018081</strain>
    </source>
</reference>
<evidence type="ECO:0000259" key="1">
    <source>
        <dbReference type="Pfam" id="PF25318"/>
    </source>
</evidence>
<protein>
    <recommendedName>
        <fullName evidence="1">GDS1 winged helix domain-containing protein</fullName>
    </recommendedName>
</protein>
<dbReference type="InterPro" id="IPR057511">
    <property type="entry name" value="WH_GDS1"/>
</dbReference>
<keyword evidence="3" id="KW-1185">Reference proteome</keyword>
<dbReference type="AlphaFoldDB" id="A0A8H7W0Q7"/>
<dbReference type="Proteomes" id="UP000613177">
    <property type="component" value="Unassembled WGS sequence"/>
</dbReference>
<accession>A0A8H7W0Q7</accession>
<comment type="caution">
    <text evidence="2">The sequence shown here is derived from an EMBL/GenBank/DDBJ whole genome shotgun (WGS) entry which is preliminary data.</text>
</comment>
<name>A0A8H7W0Q7_9FUNG</name>
<feature type="domain" description="GDS1 winged helix" evidence="1">
    <location>
        <begin position="109"/>
        <end position="169"/>
    </location>
</feature>
<sequence length="291" mass="32750">MTFQESLMYYLSSENNLSTKQIFDLAIKCAQEEDPDFVKLYNWPVNTAERQLTSSTPNASTSDYDVVERYSGPVDWRNVEFLGAYARTMARRAEFFKKKTDCLTIHPEHDKVSSAILSALIKLGNAPSSPKELADTIMKHKLTAPGGQPSFTTVSSCISQYLKRVEPTTTMATNHANNIHYSFTSRRTSNDIESIVNNTNTLMPKQPFKIVKILIGNMECYQLNDDDQIKVLRFIELTQPDDQIARLKQGYINATHLRKAAVPVLGEGVFDTQKETVVVITNGPVESRGAW</sequence>